<dbReference type="EMBL" id="JANDHW010000006">
    <property type="protein sequence ID" value="MCP9611860.1"/>
    <property type="molecule type" value="Genomic_DNA"/>
</dbReference>
<dbReference type="Pfam" id="PF01475">
    <property type="entry name" value="FUR"/>
    <property type="match status" value="1"/>
</dbReference>
<dbReference type="Gene3D" id="1.10.10.10">
    <property type="entry name" value="Winged helix-like DNA-binding domain superfamily/Winged helix DNA-binding domain"/>
    <property type="match status" value="1"/>
</dbReference>
<dbReference type="SUPFAM" id="SSF46785">
    <property type="entry name" value="Winged helix' DNA-binding domain"/>
    <property type="match status" value="1"/>
</dbReference>
<reference evidence="7 8" key="1">
    <citation type="submission" date="2022-07" db="EMBL/GenBank/DDBJ databases">
        <title>Fecal culturing of patients with breast cancer.</title>
        <authorList>
            <person name="Teng N.M.Y."/>
            <person name="Kiu R."/>
            <person name="Evans R."/>
            <person name="Baker D.J."/>
            <person name="Zenner C."/>
            <person name="Robinson S.D."/>
            <person name="Hall L.J."/>
        </authorList>
    </citation>
    <scope>NUCLEOTIDE SEQUENCE [LARGE SCALE GENOMIC DNA]</scope>
    <source>
        <strain evidence="7 8">LH1063</strain>
    </source>
</reference>
<dbReference type="InterPro" id="IPR036390">
    <property type="entry name" value="WH_DNA-bd_sf"/>
</dbReference>
<evidence type="ECO:0000256" key="4">
    <source>
        <dbReference type="ARBA" id="ARBA00023015"/>
    </source>
</evidence>
<dbReference type="Gene3D" id="3.30.1490.190">
    <property type="match status" value="1"/>
</dbReference>
<keyword evidence="2" id="KW-0678">Repressor</keyword>
<dbReference type="PANTHER" id="PTHR33202:SF8">
    <property type="entry name" value="PEROXIDE-RESPONSIVE REPRESSOR PERR"/>
    <property type="match status" value="1"/>
</dbReference>
<evidence type="ECO:0000256" key="2">
    <source>
        <dbReference type="ARBA" id="ARBA00022491"/>
    </source>
</evidence>
<keyword evidence="8" id="KW-1185">Reference proteome</keyword>
<keyword evidence="6" id="KW-0804">Transcription</keyword>
<dbReference type="Proteomes" id="UP001205603">
    <property type="component" value="Unassembled WGS sequence"/>
</dbReference>
<dbReference type="CDD" id="cd07153">
    <property type="entry name" value="Fur_like"/>
    <property type="match status" value="1"/>
</dbReference>
<evidence type="ECO:0000256" key="5">
    <source>
        <dbReference type="ARBA" id="ARBA00023125"/>
    </source>
</evidence>
<evidence type="ECO:0000313" key="8">
    <source>
        <dbReference type="Proteomes" id="UP001205603"/>
    </source>
</evidence>
<dbReference type="PANTHER" id="PTHR33202">
    <property type="entry name" value="ZINC UPTAKE REGULATION PROTEIN"/>
    <property type="match status" value="1"/>
</dbReference>
<organism evidence="7 8">
    <name type="scientific">Coprobacter tertius</name>
    <dbReference type="NCBI Taxonomy" id="2944915"/>
    <lineage>
        <taxon>Bacteria</taxon>
        <taxon>Pseudomonadati</taxon>
        <taxon>Bacteroidota</taxon>
        <taxon>Bacteroidia</taxon>
        <taxon>Bacteroidales</taxon>
        <taxon>Barnesiellaceae</taxon>
        <taxon>Coprobacter</taxon>
    </lineage>
</organism>
<accession>A0ABT1MGV2</accession>
<name>A0ABT1MGV2_9BACT</name>
<sequence length="145" mass="16697">MYQRQVAEHLIHHQIKPSLQRIAIMEYLMNHATHPSVDTIFNDLYSAIPTLSKTTVYNTLKLFVENGAAQMLTIDERNIRYDADITPHAHFRCITCGEIYDILLNKGALVDLMHPIDFKIEDIQIYYKGYCKKCLGLAPDNISKT</sequence>
<keyword evidence="5" id="KW-0238">DNA-binding</keyword>
<keyword evidence="3" id="KW-0862">Zinc</keyword>
<evidence type="ECO:0000313" key="7">
    <source>
        <dbReference type="EMBL" id="MCP9611860.1"/>
    </source>
</evidence>
<evidence type="ECO:0000256" key="6">
    <source>
        <dbReference type="ARBA" id="ARBA00023163"/>
    </source>
</evidence>
<evidence type="ECO:0000256" key="1">
    <source>
        <dbReference type="ARBA" id="ARBA00007957"/>
    </source>
</evidence>
<dbReference type="InterPro" id="IPR002481">
    <property type="entry name" value="FUR"/>
</dbReference>
<dbReference type="RefSeq" id="WP_255026953.1">
    <property type="nucleotide sequence ID" value="NZ_JANDHW010000006.1"/>
</dbReference>
<gene>
    <name evidence="7" type="ORF">NMU02_07120</name>
</gene>
<comment type="caution">
    <text evidence="7">The sequence shown here is derived from an EMBL/GenBank/DDBJ whole genome shotgun (WGS) entry which is preliminary data.</text>
</comment>
<dbReference type="InterPro" id="IPR036388">
    <property type="entry name" value="WH-like_DNA-bd_sf"/>
</dbReference>
<evidence type="ECO:0000256" key="3">
    <source>
        <dbReference type="ARBA" id="ARBA00022833"/>
    </source>
</evidence>
<protein>
    <submittedName>
        <fullName evidence="7">Transcriptional repressor</fullName>
    </submittedName>
</protein>
<dbReference type="InterPro" id="IPR043135">
    <property type="entry name" value="Fur_C"/>
</dbReference>
<comment type="similarity">
    <text evidence="1">Belongs to the Fur family.</text>
</comment>
<proteinExistence type="inferred from homology"/>
<keyword evidence="4" id="KW-0805">Transcription regulation</keyword>